<dbReference type="Gene3D" id="3.40.1190.10">
    <property type="entry name" value="Mur-like, catalytic domain"/>
    <property type="match status" value="1"/>
</dbReference>
<keyword evidence="4" id="KW-1185">Reference proteome</keyword>
<dbReference type="Pfam" id="PF02875">
    <property type="entry name" value="Mur_ligase_C"/>
    <property type="match status" value="1"/>
</dbReference>
<reference evidence="3" key="1">
    <citation type="submission" date="2017-08" db="EMBL/GenBank/DDBJ databases">
        <authorList>
            <person name="Imhoff J.F."/>
            <person name="Rahn T."/>
            <person name="Kuenzel S."/>
            <person name="Neulinger S.C."/>
        </authorList>
    </citation>
    <scope>NUCLEOTIDE SEQUENCE</scope>
    <source>
        <strain evidence="3">DSM 11080</strain>
    </source>
</reference>
<dbReference type="EMBL" id="NRSJ01000035">
    <property type="protein sequence ID" value="MBK1706159.1"/>
    <property type="molecule type" value="Genomic_DNA"/>
</dbReference>
<gene>
    <name evidence="3" type="ORF">CKO40_16790</name>
</gene>
<sequence length="493" mass="54303">MPTDSDNPAPAGSLRERLAACDFAQRPALEASLTAAWSDIQWRADRCTPSSILCFQRFDDGRPDAELIERYLLNSAFGALVVNRPLQGLERLGERPVFVTAPGSWHQTLKRLCDHFYPLGPGDWQIAGVTGTNGKTTTVKYCEAILLAAGRRVLSIGTLGLSLNGQPVAETGFTSPPYIELRRILSAYRGRAETLVMEISSHALDQGRVYGLPLDAAAWTNFSQDHLDYHGDEASYFAAKARILELLKTGVPLLTSSAEVADRLRARFGPGAPVGRLEVPELPAAVLAERPFLRLGYNRENYALAKALATRLLGTEPAEPWRRLQPVDGRFDCHVYRNRTIVIDFAHTPDALANILGAIRAGFPAARVLTLFGCGGDRDPAKRPLMGAAVCRDADHVILTSDNPRYEDPQAIIDDTLRGMTACRTPPQVVPDRSEAVRALFDLLTSRPMEEPWVALIAGKGHERYIDQDGVKRPYSDQEEVARNLQRLGWSDE</sequence>
<dbReference type="SUPFAM" id="SSF53623">
    <property type="entry name" value="MurD-like peptide ligases, catalytic domain"/>
    <property type="match status" value="1"/>
</dbReference>
<name>A0AAJ0XAT4_9GAMM</name>
<proteinExistence type="predicted"/>
<feature type="domain" description="Mur ligase C-terminal" evidence="1">
    <location>
        <begin position="329"/>
        <end position="444"/>
    </location>
</feature>
<evidence type="ECO:0000313" key="4">
    <source>
        <dbReference type="Proteomes" id="UP001296776"/>
    </source>
</evidence>
<dbReference type="PANTHER" id="PTHR23135">
    <property type="entry name" value="MUR LIGASE FAMILY MEMBER"/>
    <property type="match status" value="1"/>
</dbReference>
<evidence type="ECO:0000259" key="2">
    <source>
        <dbReference type="Pfam" id="PF08245"/>
    </source>
</evidence>
<protein>
    <submittedName>
        <fullName evidence="3">UDP-N-acetylmuramyl peptide synthase</fullName>
    </submittedName>
</protein>
<dbReference type="InterPro" id="IPR036615">
    <property type="entry name" value="Mur_ligase_C_dom_sf"/>
</dbReference>
<organism evidence="3 4">
    <name type="scientific">Halochromatium glycolicum</name>
    <dbReference type="NCBI Taxonomy" id="85075"/>
    <lineage>
        <taxon>Bacteria</taxon>
        <taxon>Pseudomonadati</taxon>
        <taxon>Pseudomonadota</taxon>
        <taxon>Gammaproteobacteria</taxon>
        <taxon>Chromatiales</taxon>
        <taxon>Chromatiaceae</taxon>
        <taxon>Halochromatium</taxon>
    </lineage>
</organism>
<dbReference type="RefSeq" id="WP_200347611.1">
    <property type="nucleotide sequence ID" value="NZ_NRSJ01000035.1"/>
</dbReference>
<evidence type="ECO:0000259" key="1">
    <source>
        <dbReference type="Pfam" id="PF02875"/>
    </source>
</evidence>
<dbReference type="PANTHER" id="PTHR23135:SF4">
    <property type="entry name" value="UDP-N-ACETYLMURAMOYL-L-ALANYL-D-GLUTAMATE--2,6-DIAMINOPIMELATE LIGASE MURE HOMOLOG, CHLOROPLASTIC"/>
    <property type="match status" value="1"/>
</dbReference>
<dbReference type="Pfam" id="PF08245">
    <property type="entry name" value="Mur_ligase_M"/>
    <property type="match status" value="1"/>
</dbReference>
<dbReference type="SUPFAM" id="SSF53244">
    <property type="entry name" value="MurD-like peptide ligases, peptide-binding domain"/>
    <property type="match status" value="1"/>
</dbReference>
<dbReference type="InterPro" id="IPR004101">
    <property type="entry name" value="Mur_ligase_C"/>
</dbReference>
<dbReference type="GO" id="GO:0005524">
    <property type="term" value="F:ATP binding"/>
    <property type="evidence" value="ECO:0007669"/>
    <property type="project" value="InterPro"/>
</dbReference>
<dbReference type="Gene3D" id="3.90.190.20">
    <property type="entry name" value="Mur ligase, C-terminal domain"/>
    <property type="match status" value="1"/>
</dbReference>
<dbReference type="InterPro" id="IPR036565">
    <property type="entry name" value="Mur-like_cat_sf"/>
</dbReference>
<dbReference type="Proteomes" id="UP001296776">
    <property type="component" value="Unassembled WGS sequence"/>
</dbReference>
<dbReference type="AlphaFoldDB" id="A0AAJ0XAT4"/>
<evidence type="ECO:0000313" key="3">
    <source>
        <dbReference type="EMBL" id="MBK1706159.1"/>
    </source>
</evidence>
<accession>A0AAJ0XAT4</accession>
<reference evidence="3" key="2">
    <citation type="journal article" date="2020" name="Microorganisms">
        <title>Osmotic Adaptation and Compatible Solute Biosynthesis of Phototrophic Bacteria as Revealed from Genome Analyses.</title>
        <authorList>
            <person name="Imhoff J.F."/>
            <person name="Rahn T."/>
            <person name="Kunzel S."/>
            <person name="Keller A."/>
            <person name="Neulinger S.C."/>
        </authorList>
    </citation>
    <scope>NUCLEOTIDE SEQUENCE</scope>
    <source>
        <strain evidence="3">DSM 11080</strain>
    </source>
</reference>
<comment type="caution">
    <text evidence="3">The sequence shown here is derived from an EMBL/GenBank/DDBJ whole genome shotgun (WGS) entry which is preliminary data.</text>
</comment>
<dbReference type="GO" id="GO:0016881">
    <property type="term" value="F:acid-amino acid ligase activity"/>
    <property type="evidence" value="ECO:0007669"/>
    <property type="project" value="InterPro"/>
</dbReference>
<dbReference type="InterPro" id="IPR013221">
    <property type="entry name" value="Mur_ligase_cen"/>
</dbReference>
<feature type="domain" description="Mur ligase central" evidence="2">
    <location>
        <begin position="129"/>
        <end position="257"/>
    </location>
</feature>